<proteinExistence type="inferred from homology"/>
<comment type="similarity">
    <text evidence="3">Belongs to the CSN1 family.</text>
</comment>
<feature type="region of interest" description="Disordered" evidence="7">
    <location>
        <begin position="453"/>
        <end position="506"/>
    </location>
</feature>
<evidence type="ECO:0000256" key="6">
    <source>
        <dbReference type="ARBA" id="ARBA00023242"/>
    </source>
</evidence>
<comment type="subcellular location">
    <subcellularLocation>
        <location evidence="2">Cytoplasm</location>
    </subcellularLocation>
    <subcellularLocation>
        <location evidence="1">Nucleus</location>
    </subcellularLocation>
</comment>
<dbReference type="InterPro" id="IPR036390">
    <property type="entry name" value="WH_DNA-bd_sf"/>
</dbReference>
<evidence type="ECO:0000259" key="8">
    <source>
        <dbReference type="PROSITE" id="PS50250"/>
    </source>
</evidence>
<dbReference type="Gene3D" id="1.25.40.570">
    <property type="match status" value="1"/>
</dbReference>
<protein>
    <submittedName>
        <fullName evidence="9">G4375 protein</fullName>
    </submittedName>
</protein>
<dbReference type="PANTHER" id="PTHR14145">
    <property type="entry name" value="26S PROTESOME SUBUNIT 6"/>
    <property type="match status" value="1"/>
</dbReference>
<dbReference type="Proteomes" id="UP001497392">
    <property type="component" value="Unassembled WGS sequence"/>
</dbReference>
<dbReference type="Pfam" id="PF01399">
    <property type="entry name" value="PCI"/>
    <property type="match status" value="1"/>
</dbReference>
<feature type="region of interest" description="Disordered" evidence="7">
    <location>
        <begin position="415"/>
        <end position="434"/>
    </location>
</feature>
<evidence type="ECO:0000313" key="9">
    <source>
        <dbReference type="EMBL" id="CAL5222072.1"/>
    </source>
</evidence>
<feature type="compositionally biased region" description="Low complexity" evidence="7">
    <location>
        <begin position="415"/>
        <end position="428"/>
    </location>
</feature>
<dbReference type="EMBL" id="CAXHTA020000006">
    <property type="protein sequence ID" value="CAL5222072.1"/>
    <property type="molecule type" value="Genomic_DNA"/>
</dbReference>
<evidence type="ECO:0000256" key="2">
    <source>
        <dbReference type="ARBA" id="ARBA00004496"/>
    </source>
</evidence>
<dbReference type="InterPro" id="IPR000717">
    <property type="entry name" value="PCI_dom"/>
</dbReference>
<comment type="caution">
    <text evidence="9">The sequence shown here is derived from an EMBL/GenBank/DDBJ whole genome shotgun (WGS) entry which is preliminary data.</text>
</comment>
<dbReference type="SUPFAM" id="SSF46785">
    <property type="entry name" value="Winged helix' DNA-binding domain"/>
    <property type="match status" value="1"/>
</dbReference>
<organism evidence="9 10">
    <name type="scientific">Coccomyxa viridis</name>
    <dbReference type="NCBI Taxonomy" id="1274662"/>
    <lineage>
        <taxon>Eukaryota</taxon>
        <taxon>Viridiplantae</taxon>
        <taxon>Chlorophyta</taxon>
        <taxon>core chlorophytes</taxon>
        <taxon>Trebouxiophyceae</taxon>
        <taxon>Trebouxiophyceae incertae sedis</taxon>
        <taxon>Coccomyxaceae</taxon>
        <taxon>Coccomyxa</taxon>
    </lineage>
</organism>
<accession>A0ABP1FX68</accession>
<name>A0ABP1FX68_9CHLO</name>
<reference evidence="9 10" key="1">
    <citation type="submission" date="2024-06" db="EMBL/GenBank/DDBJ databases">
        <authorList>
            <person name="Kraege A."/>
            <person name="Thomma B."/>
        </authorList>
    </citation>
    <scope>NUCLEOTIDE SEQUENCE [LARGE SCALE GENOMIC DNA]</scope>
</reference>
<keyword evidence="5" id="KW-0736">Signalosome</keyword>
<dbReference type="PANTHER" id="PTHR14145:SF2">
    <property type="entry name" value="COP9 SIGNALOSOME COMPLEX SUBUNIT 1"/>
    <property type="match status" value="1"/>
</dbReference>
<evidence type="ECO:0000313" key="10">
    <source>
        <dbReference type="Proteomes" id="UP001497392"/>
    </source>
</evidence>
<evidence type="ECO:0000256" key="4">
    <source>
        <dbReference type="ARBA" id="ARBA00022490"/>
    </source>
</evidence>
<evidence type="ECO:0000256" key="5">
    <source>
        <dbReference type="ARBA" id="ARBA00022790"/>
    </source>
</evidence>
<dbReference type="Pfam" id="PF10602">
    <property type="entry name" value="RPN7"/>
    <property type="match status" value="1"/>
</dbReference>
<keyword evidence="10" id="KW-1185">Reference proteome</keyword>
<evidence type="ECO:0000256" key="7">
    <source>
        <dbReference type="SAM" id="MobiDB-lite"/>
    </source>
</evidence>
<dbReference type="PROSITE" id="PS50250">
    <property type="entry name" value="PCI"/>
    <property type="match status" value="1"/>
</dbReference>
<dbReference type="InterPro" id="IPR045135">
    <property type="entry name" value="Rpn7_N"/>
</dbReference>
<keyword evidence="4" id="KW-0963">Cytoplasm</keyword>
<evidence type="ECO:0000256" key="3">
    <source>
        <dbReference type="ARBA" id="ARBA00008793"/>
    </source>
</evidence>
<dbReference type="InterPro" id="IPR019560">
    <property type="entry name" value="Mitochondrial_18_kDa_protein"/>
</dbReference>
<feature type="domain" description="PCI" evidence="8">
    <location>
        <begin position="167"/>
        <end position="377"/>
    </location>
</feature>
<dbReference type="Pfam" id="PF10558">
    <property type="entry name" value="MTP18"/>
    <property type="match status" value="1"/>
</dbReference>
<dbReference type="SMART" id="SM00088">
    <property type="entry name" value="PINT"/>
    <property type="match status" value="1"/>
</dbReference>
<sequence length="765" mass="83968">MEADMGDDALIDIEAYANNYTGNAKINRLVFISEKTADAGLALSALKIAAEELKKGQNTSRYEEVVQRMNGRFGHHFPLDRSWVEAVDTRAQATQYRLESELSGYKTNLIKESIRMGHHDLADFFYARGDLQVAFKSYVRTRDYCTTSMQVINMCLAVMKCAIELGNFTHVSAYMTKAEHSPDSSKDAVTMSKLQAASGLAALDAKKYRLAGKKLTEVSPELGNNYSDVVAAQDVALYGGLCALASFDRAEIKRNVVESIGFREMLELNPEIREVVYDFYGSKYASCLARLQRMLPVLRLDIFLSPHVEALYEAVRCKALIQYTTPFVSVNLTTMAEAFGTDVGVLEKELADLISSGEVQARIDSHAKVLYARLTDARAVAYDNALKFGEEYLRNTHAQLLRVSLLQHDLVQRGAPAAPQGQRQGRGQHASDRQARFGETRFNEERIFLSTGHLHSSLHKSGRPALSAQATSTGREASESKKASPNNDFPEFEDSSNDLGGLLPKREPGGFPNIAVRSRWSSFVGRMTEDHFVGADEKFAVKTAGIKEFDPLRDGPLRYLGYSNECGEAFAAWLPFWGVPFSYGVAISYVLVDTADKGIKAYQLARSELGGNASLHPEVDTPRLEKLLAAERALDTVVWQLLASVICPGYTIHTVVALAHAALLPLEQMEPVKGGIDSIAMAVSLQSDLLIALLDKSLPTMVGLAAIPFIVHPIDNTIHALMNMTLRPSMRSFLCGAGQGCLANLEMCKDCKPADAPSSSNGSQY</sequence>
<keyword evidence="6" id="KW-0539">Nucleus</keyword>
<gene>
    <name evidence="9" type="primary">g4375</name>
    <name evidence="9" type="ORF">VP750_LOCUS3731</name>
</gene>
<dbReference type="InterPro" id="IPR019585">
    <property type="entry name" value="Rpn7/CSN1"/>
</dbReference>
<evidence type="ECO:0000256" key="1">
    <source>
        <dbReference type="ARBA" id="ARBA00004123"/>
    </source>
</evidence>